<dbReference type="Gene3D" id="3.40.1440.10">
    <property type="entry name" value="GIY-YIG endonuclease"/>
    <property type="match status" value="1"/>
</dbReference>
<dbReference type="AlphaFoldDB" id="Q55977"/>
<dbReference type="SMART" id="SM00465">
    <property type="entry name" value="GIYc"/>
    <property type="match status" value="1"/>
</dbReference>
<dbReference type="InterPro" id="IPR035901">
    <property type="entry name" value="GIY-YIG_endonuc_sf"/>
</dbReference>
<dbReference type="CDD" id="cd00719">
    <property type="entry name" value="GIY-YIG_SF"/>
    <property type="match status" value="1"/>
</dbReference>
<protein>
    <submittedName>
        <fullName evidence="2">Sll0664 protein</fullName>
    </submittedName>
</protein>
<evidence type="ECO:0000313" key="3">
    <source>
        <dbReference type="Proteomes" id="UP000001425"/>
    </source>
</evidence>
<reference evidence="2 3" key="2">
    <citation type="journal article" date="1996" name="DNA Res.">
        <title>Sequence analysis of the genome of the unicellular cyanobacterium Synechocystis sp. strain PCC6803. II. Sequence determination of the entire genome and assignment of potential protein-coding regions.</title>
        <authorList>
            <person name="Kaneko T."/>
            <person name="Sato S."/>
            <person name="Kotani H."/>
            <person name="Tanaka A."/>
            <person name="Asamizu E."/>
            <person name="Nakamura Y."/>
            <person name="Miyajima N."/>
            <person name="Hirosawa M."/>
            <person name="Sugiura M."/>
            <person name="Sasamoto S."/>
            <person name="Kimura T."/>
            <person name="Hosouchi T."/>
            <person name="Matsuno A."/>
            <person name="Muraki A."/>
            <person name="Nakazaki N."/>
            <person name="Naruo K."/>
            <person name="Okumura S."/>
            <person name="Shimpo S."/>
            <person name="Takeuchi C."/>
            <person name="Wada T."/>
            <person name="Watanabe A."/>
            <person name="Yamada M."/>
            <person name="Yasuda M."/>
            <person name="Tabata S."/>
        </authorList>
    </citation>
    <scope>NUCLEOTIDE SEQUENCE [LARGE SCALE GENOMIC DNA]</scope>
    <source>
        <strain evidence="3">ATCC 27184 / PCC 6803 / Kazusa</strain>
    </source>
</reference>
<dbReference type="PANTHER" id="PTHR30562">
    <property type="entry name" value="UVRC/OXIDOREDUCTASE"/>
    <property type="match status" value="1"/>
</dbReference>
<dbReference type="SUPFAM" id="SSF82771">
    <property type="entry name" value="GIY-YIG endonuclease"/>
    <property type="match status" value="1"/>
</dbReference>
<dbReference type="EnsemblBacteria" id="BAA10754">
    <property type="protein sequence ID" value="BAA10754"/>
    <property type="gene ID" value="BAA10754"/>
</dbReference>
<feature type="domain" description="GIY-YIG" evidence="1">
    <location>
        <begin position="23"/>
        <end position="98"/>
    </location>
</feature>
<gene>
    <name evidence="2" type="ordered locus">sll0664</name>
</gene>
<dbReference type="InterPro" id="IPR050066">
    <property type="entry name" value="UvrABC_protein_C"/>
</dbReference>
<proteinExistence type="predicted"/>
<dbReference type="PaxDb" id="1148-1006601"/>
<dbReference type="InParanoid" id="Q55977"/>
<dbReference type="eggNOG" id="COG0322">
    <property type="taxonomic scope" value="Bacteria"/>
</dbReference>
<dbReference type="PANTHER" id="PTHR30562:SF1">
    <property type="entry name" value="UVRABC SYSTEM PROTEIN C"/>
    <property type="match status" value="1"/>
</dbReference>
<accession>Q55977</accession>
<name>Q55977_SYNY3</name>
<evidence type="ECO:0000259" key="1">
    <source>
        <dbReference type="PROSITE" id="PS50164"/>
    </source>
</evidence>
<dbReference type="KEGG" id="syn:sll0664"/>
<sequence>MIADSFLLNLPKVSLATKDNLPIFSGIYYVVDEQNLVWYVGKAKNIRNRWQGKSHHRFFQLESQKNHYFSIYYRIVDEIELAKIEKEEIEKYTPQLNTSKVKTKTFRPTETLLRETLIKIQGFAFIIGVDYQTKELEAINSVLGKRKNSISPVIHIAINPTLIKKKLSSDSEDNTSDIIHSMFQTRKQYAKKWEVIPKFRQSYQLGASIYRLHVNNFIVEYGTVTTQLTIQEFPLDFSQTFLAQESIPALTEESLSKLKNRIAAKNGRSYFTYILQNLKAYENDLVNIHFNDSVEKEKLEQAMTTA</sequence>
<keyword evidence="3" id="KW-1185">Reference proteome</keyword>
<dbReference type="EMBL" id="BA000022">
    <property type="protein sequence ID" value="BAA10754.1"/>
    <property type="molecule type" value="Genomic_DNA"/>
</dbReference>
<dbReference type="PROSITE" id="PS50164">
    <property type="entry name" value="GIY_YIG"/>
    <property type="match status" value="1"/>
</dbReference>
<dbReference type="STRING" id="1148.gene:10500258"/>
<dbReference type="PIR" id="S77062">
    <property type="entry name" value="S77062"/>
</dbReference>
<dbReference type="GO" id="GO:0009380">
    <property type="term" value="C:excinuclease repair complex"/>
    <property type="evidence" value="ECO:0000318"/>
    <property type="project" value="GO_Central"/>
</dbReference>
<dbReference type="InterPro" id="IPR000305">
    <property type="entry name" value="GIY-YIG_endonuc"/>
</dbReference>
<dbReference type="GO" id="GO:0006974">
    <property type="term" value="P:DNA damage response"/>
    <property type="evidence" value="ECO:0000318"/>
    <property type="project" value="GO_Central"/>
</dbReference>
<dbReference type="IntAct" id="Q55977">
    <property type="interactions" value="1"/>
</dbReference>
<reference evidence="2 3" key="1">
    <citation type="journal article" date="1995" name="DNA Res.">
        <title>Sequence analysis of the genome of the unicellular cyanobacterium Synechocystis sp. strain PCC6803. I. Sequence features in the 1 Mb region from map positions 64% to 92% of the genome.</title>
        <authorList>
            <person name="Kaneko T."/>
            <person name="Tanaka A."/>
            <person name="Sato S."/>
            <person name="Kotani H."/>
            <person name="Sazuka T."/>
            <person name="Miyajima N."/>
            <person name="Sugiura M."/>
            <person name="Tabata S."/>
        </authorList>
    </citation>
    <scope>NUCLEOTIDE SEQUENCE [LARGE SCALE GENOMIC DNA]</scope>
    <source>
        <strain evidence="3">ATCC 27184 / PCC 6803 / Kazusa</strain>
    </source>
</reference>
<organism evidence="2 3">
    <name type="scientific">Synechocystis sp. (strain ATCC 27184 / PCC 6803 / Kazusa)</name>
    <dbReference type="NCBI Taxonomy" id="1111708"/>
    <lineage>
        <taxon>Bacteria</taxon>
        <taxon>Bacillati</taxon>
        <taxon>Cyanobacteriota</taxon>
        <taxon>Cyanophyceae</taxon>
        <taxon>Synechococcales</taxon>
        <taxon>Merismopediaceae</taxon>
        <taxon>Synechocystis</taxon>
    </lineage>
</organism>
<dbReference type="Proteomes" id="UP000001425">
    <property type="component" value="Chromosome"/>
</dbReference>
<evidence type="ECO:0000313" key="2">
    <source>
        <dbReference type="EMBL" id="BAA10754.1"/>
    </source>
</evidence>